<accession>A0ABN2NXF4</accession>
<dbReference type="InterPro" id="IPR036291">
    <property type="entry name" value="NAD(P)-bd_dom_sf"/>
</dbReference>
<keyword evidence="2" id="KW-0560">Oxidoreductase</keyword>
<dbReference type="RefSeq" id="WP_344002796.1">
    <property type="nucleotide sequence ID" value="NZ_BAAAMY010000001.1"/>
</dbReference>
<keyword evidence="7" id="KW-1185">Reference proteome</keyword>
<comment type="caution">
    <text evidence="6">The sequence shown here is derived from an EMBL/GenBank/DDBJ whole genome shotgun (WGS) entry which is preliminary data.</text>
</comment>
<dbReference type="InterPro" id="IPR006114">
    <property type="entry name" value="6PGDH_C"/>
</dbReference>
<feature type="domain" description="6-phosphogluconate dehydrogenase C-terminal" evidence="5">
    <location>
        <begin position="160"/>
        <end position="287"/>
    </location>
</feature>
<dbReference type="NCBIfam" id="NF007161">
    <property type="entry name" value="PRK09599.1"/>
    <property type="match status" value="1"/>
</dbReference>
<evidence type="ECO:0000313" key="7">
    <source>
        <dbReference type="Proteomes" id="UP001501612"/>
    </source>
</evidence>
<dbReference type="SMART" id="SM01350">
    <property type="entry name" value="6PGD"/>
    <property type="match status" value="1"/>
</dbReference>
<organism evidence="6 7">
    <name type="scientific">Nocardioides lentus</name>
    <dbReference type="NCBI Taxonomy" id="338077"/>
    <lineage>
        <taxon>Bacteria</taxon>
        <taxon>Bacillati</taxon>
        <taxon>Actinomycetota</taxon>
        <taxon>Actinomycetes</taxon>
        <taxon>Propionibacteriales</taxon>
        <taxon>Nocardioidaceae</taxon>
        <taxon>Nocardioides</taxon>
    </lineage>
</organism>
<sequence length="305" mass="32129">MQIGMIGLGKMGGNMVQRLRAAGHDVVGYDRDPSLADVGSLEELVASLEAPRTVWVMVPAGAPTHDTVTALGDLLEPGDLVVDGGNSRWTDDQAHAAQLGEKQIRFVDCGVSGGVWGKENGYALMYGGDTDAIAQVQPAFDALRPAGEFGSVHAGSVGAGHFSKMVHNGIEYAMMQAYAEGFELLEKVDVVDDVTEVFRSWRGGTVVRSWLLDLMVAALDEDPGLESIQGYADDSGEGRWTVEAGIDNAVPTPAITAALYARFVSRQEDSPAMKAVAAMRNQFGGHAVKGSVDPAGETGPEPDAP</sequence>
<evidence type="ECO:0000259" key="5">
    <source>
        <dbReference type="SMART" id="SM01350"/>
    </source>
</evidence>
<comment type="similarity">
    <text evidence="1">Belongs to the 6-phosphogluconate dehydrogenase family.</text>
</comment>
<keyword evidence="3" id="KW-0311">Gluconate utilization</keyword>
<evidence type="ECO:0000256" key="2">
    <source>
        <dbReference type="ARBA" id="ARBA00023002"/>
    </source>
</evidence>
<evidence type="ECO:0000256" key="3">
    <source>
        <dbReference type="ARBA" id="ARBA00023064"/>
    </source>
</evidence>
<feature type="region of interest" description="Disordered" evidence="4">
    <location>
        <begin position="286"/>
        <end position="305"/>
    </location>
</feature>
<dbReference type="InterPro" id="IPR006183">
    <property type="entry name" value="Pgluconate_DH"/>
</dbReference>
<dbReference type="Gene3D" id="3.40.50.720">
    <property type="entry name" value="NAD(P)-binding Rossmann-like Domain"/>
    <property type="match status" value="1"/>
</dbReference>
<evidence type="ECO:0000256" key="1">
    <source>
        <dbReference type="ARBA" id="ARBA00008419"/>
    </source>
</evidence>
<dbReference type="Gene3D" id="1.10.1040.10">
    <property type="entry name" value="N-(1-d-carboxylethyl)-l-norvaline Dehydrogenase, domain 2"/>
    <property type="match status" value="1"/>
</dbReference>
<dbReference type="InterPro" id="IPR002204">
    <property type="entry name" value="3-OH-isobutyrate_DH-rel_CS"/>
</dbReference>
<reference evidence="6 7" key="1">
    <citation type="journal article" date="2019" name="Int. J. Syst. Evol. Microbiol.">
        <title>The Global Catalogue of Microorganisms (GCM) 10K type strain sequencing project: providing services to taxonomists for standard genome sequencing and annotation.</title>
        <authorList>
            <consortium name="The Broad Institute Genomics Platform"/>
            <consortium name="The Broad Institute Genome Sequencing Center for Infectious Disease"/>
            <person name="Wu L."/>
            <person name="Ma J."/>
        </authorList>
    </citation>
    <scope>NUCLEOTIDE SEQUENCE [LARGE SCALE GENOMIC DNA]</scope>
    <source>
        <strain evidence="6 7">JCM 14046</strain>
    </source>
</reference>
<gene>
    <name evidence="6" type="primary">gnd</name>
    <name evidence="6" type="ORF">GCM10009737_03380</name>
</gene>
<dbReference type="NCBIfam" id="TIGR00872">
    <property type="entry name" value="gnd_rel"/>
    <property type="match status" value="1"/>
</dbReference>
<dbReference type="InterPro" id="IPR004849">
    <property type="entry name" value="6DGDH_YqeC"/>
</dbReference>
<dbReference type="PRINTS" id="PR00076">
    <property type="entry name" value="6PGDHDRGNASE"/>
</dbReference>
<dbReference type="InterPro" id="IPR008927">
    <property type="entry name" value="6-PGluconate_DH-like_C_sf"/>
</dbReference>
<proteinExistence type="inferred from homology"/>
<dbReference type="PANTHER" id="PTHR11811">
    <property type="entry name" value="6-PHOSPHOGLUCONATE DEHYDROGENASE"/>
    <property type="match status" value="1"/>
</dbReference>
<dbReference type="Proteomes" id="UP001501612">
    <property type="component" value="Unassembled WGS sequence"/>
</dbReference>
<evidence type="ECO:0000256" key="4">
    <source>
        <dbReference type="SAM" id="MobiDB-lite"/>
    </source>
</evidence>
<dbReference type="EMBL" id="BAAAMY010000001">
    <property type="protein sequence ID" value="GAA1905891.1"/>
    <property type="molecule type" value="Genomic_DNA"/>
</dbReference>
<protein>
    <submittedName>
        <fullName evidence="6">Decarboxylating 6-phosphogluconate dehydrogenase</fullName>
    </submittedName>
</protein>
<dbReference type="Pfam" id="PF00393">
    <property type="entry name" value="6PGD"/>
    <property type="match status" value="1"/>
</dbReference>
<dbReference type="SUPFAM" id="SSF51735">
    <property type="entry name" value="NAD(P)-binding Rossmann-fold domains"/>
    <property type="match status" value="1"/>
</dbReference>
<dbReference type="PROSITE" id="PS00895">
    <property type="entry name" value="3_HYDROXYISOBUT_DH"/>
    <property type="match status" value="1"/>
</dbReference>
<name>A0ABN2NXF4_9ACTN</name>
<evidence type="ECO:0000313" key="6">
    <source>
        <dbReference type="EMBL" id="GAA1905891.1"/>
    </source>
</evidence>
<dbReference type="InterPro" id="IPR006115">
    <property type="entry name" value="6PGDH_NADP-bd"/>
</dbReference>
<dbReference type="SUPFAM" id="SSF48179">
    <property type="entry name" value="6-phosphogluconate dehydrogenase C-terminal domain-like"/>
    <property type="match status" value="1"/>
</dbReference>
<dbReference type="Pfam" id="PF03446">
    <property type="entry name" value="NAD_binding_2"/>
    <property type="match status" value="1"/>
</dbReference>
<dbReference type="InterPro" id="IPR013328">
    <property type="entry name" value="6PGD_dom2"/>
</dbReference>